<proteinExistence type="predicted"/>
<evidence type="ECO:0000313" key="2">
    <source>
        <dbReference type="Proteomes" id="UP001219605"/>
    </source>
</evidence>
<keyword evidence="2" id="KW-1185">Reference proteome</keyword>
<organism evidence="1 2">
    <name type="scientific">Micromonospora cathayae</name>
    <dbReference type="NCBI Taxonomy" id="3028804"/>
    <lineage>
        <taxon>Bacteria</taxon>
        <taxon>Bacillati</taxon>
        <taxon>Actinomycetota</taxon>
        <taxon>Actinomycetes</taxon>
        <taxon>Micromonosporales</taxon>
        <taxon>Micromonosporaceae</taxon>
        <taxon>Micromonospora</taxon>
    </lineage>
</organism>
<gene>
    <name evidence="1" type="ORF">PVK37_26785</name>
</gene>
<reference evidence="1 2" key="1">
    <citation type="submission" date="2023-02" db="EMBL/GenBank/DDBJ databases">
        <authorList>
            <person name="Mo P."/>
        </authorList>
    </citation>
    <scope>NUCLEOTIDE SEQUENCE [LARGE SCALE GENOMIC DNA]</scope>
    <source>
        <strain evidence="1 2">HUAS 3</strain>
    </source>
</reference>
<evidence type="ECO:0000313" key="1">
    <source>
        <dbReference type="EMBL" id="WDZ84038.1"/>
    </source>
</evidence>
<name>A0ABY7ZPP1_9ACTN</name>
<dbReference type="EMBL" id="CP118615">
    <property type="protein sequence ID" value="WDZ84038.1"/>
    <property type="molecule type" value="Genomic_DNA"/>
</dbReference>
<accession>A0ABY7ZPP1</accession>
<dbReference type="RefSeq" id="WP_275030595.1">
    <property type="nucleotide sequence ID" value="NZ_CP118615.1"/>
</dbReference>
<sequence length="294" mass="32058">MTASIQLSDGDRLEIDAYREALRMTPAIGGARIELGLTVARVPVQPIANPSPNVVPAAEQRHRVTAALYVSTRLPQQDRRYLCQLEAEHLVTAVERSTKFRVYGFIPDQQLRVLEELRAGKGLWLILALNVSLVEGKVARLAEAAGDLSFSVGAGEWSEQMENVDAGTFVEVLVSMAGGEDYAGAVALLREARTLLRDNKVDPALLAARKALEVVRASYGTEAVYKEAVKQRPAQRDLRARWAVMVEDLFSTLSGALHNDGVTKDFSYSREDGATLIAATAGMLGRLAKERQLA</sequence>
<protein>
    <submittedName>
        <fullName evidence="1">Uncharacterized protein</fullName>
    </submittedName>
</protein>
<dbReference type="Proteomes" id="UP001219605">
    <property type="component" value="Chromosome"/>
</dbReference>